<dbReference type="Gene3D" id="3.30.70.330">
    <property type="match status" value="1"/>
</dbReference>
<dbReference type="InterPro" id="IPR012677">
    <property type="entry name" value="Nucleotide-bd_a/b_plait_sf"/>
</dbReference>
<dbReference type="InterPro" id="IPR012678">
    <property type="entry name" value="Ribosomal_uL23/eL15/eS24_sf"/>
</dbReference>
<evidence type="ECO:0000313" key="5">
    <source>
        <dbReference type="EMBL" id="OGG57707.1"/>
    </source>
</evidence>
<evidence type="ECO:0000313" key="6">
    <source>
        <dbReference type="Proteomes" id="UP000176377"/>
    </source>
</evidence>
<dbReference type="AlphaFoldDB" id="A0A1F6D8R2"/>
<dbReference type="GO" id="GO:0006412">
    <property type="term" value="P:translation"/>
    <property type="evidence" value="ECO:0007669"/>
    <property type="project" value="InterPro"/>
</dbReference>
<dbReference type="GO" id="GO:0005840">
    <property type="term" value="C:ribosome"/>
    <property type="evidence" value="ECO:0007669"/>
    <property type="project" value="UniProtKB-KW"/>
</dbReference>
<dbReference type="Proteomes" id="UP000176377">
    <property type="component" value="Unassembled WGS sequence"/>
</dbReference>
<evidence type="ECO:0000256" key="1">
    <source>
        <dbReference type="ARBA" id="ARBA00006700"/>
    </source>
</evidence>
<evidence type="ECO:0000256" key="4">
    <source>
        <dbReference type="ARBA" id="ARBA00035481"/>
    </source>
</evidence>
<dbReference type="Pfam" id="PF00276">
    <property type="entry name" value="Ribosomal_L23"/>
    <property type="match status" value="1"/>
</dbReference>
<dbReference type="GO" id="GO:1990904">
    <property type="term" value="C:ribonucleoprotein complex"/>
    <property type="evidence" value="ECO:0007669"/>
    <property type="project" value="UniProtKB-KW"/>
</dbReference>
<organism evidence="5 6">
    <name type="scientific">Candidatus Kaiserbacteria bacterium RIFCSPHIGHO2_01_FULL_56_24</name>
    <dbReference type="NCBI Taxonomy" id="1798487"/>
    <lineage>
        <taxon>Bacteria</taxon>
        <taxon>Candidatus Kaiseribacteriota</taxon>
    </lineage>
</organism>
<keyword evidence="2 5" id="KW-0689">Ribosomal protein</keyword>
<accession>A0A1F6D8R2</accession>
<name>A0A1F6D8R2_9BACT</name>
<protein>
    <recommendedName>
        <fullName evidence="4">50S ribosomal protein L23</fullName>
    </recommendedName>
</protein>
<dbReference type="InterPro" id="IPR013025">
    <property type="entry name" value="Ribosomal_uL23-like"/>
</dbReference>
<evidence type="ECO:0000256" key="2">
    <source>
        <dbReference type="ARBA" id="ARBA00022980"/>
    </source>
</evidence>
<gene>
    <name evidence="5" type="ORF">A2765_05915</name>
</gene>
<comment type="similarity">
    <text evidence="1">Belongs to the universal ribosomal protein uL23 family.</text>
</comment>
<sequence length="95" mass="10520">MKQDLSHVLLSPRITEKATMHSADGVYVFDVATSANKKQIMSAVNATYSVKPRMVRIVNVRAKIVRNMRTGKSGVHQGGKKAYVYLKKGETISLN</sequence>
<evidence type="ECO:0000256" key="3">
    <source>
        <dbReference type="ARBA" id="ARBA00023274"/>
    </source>
</evidence>
<proteinExistence type="inferred from homology"/>
<keyword evidence="3" id="KW-0687">Ribonucleoprotein</keyword>
<dbReference type="GO" id="GO:0003735">
    <property type="term" value="F:structural constituent of ribosome"/>
    <property type="evidence" value="ECO:0007669"/>
    <property type="project" value="InterPro"/>
</dbReference>
<reference evidence="5 6" key="1">
    <citation type="journal article" date="2016" name="Nat. Commun.">
        <title>Thousands of microbial genomes shed light on interconnected biogeochemical processes in an aquifer system.</title>
        <authorList>
            <person name="Anantharaman K."/>
            <person name="Brown C.T."/>
            <person name="Hug L.A."/>
            <person name="Sharon I."/>
            <person name="Castelle C.J."/>
            <person name="Probst A.J."/>
            <person name="Thomas B.C."/>
            <person name="Singh A."/>
            <person name="Wilkins M.J."/>
            <person name="Karaoz U."/>
            <person name="Brodie E.L."/>
            <person name="Williams K.H."/>
            <person name="Hubbard S.S."/>
            <person name="Banfield J.F."/>
        </authorList>
    </citation>
    <scope>NUCLEOTIDE SEQUENCE [LARGE SCALE GENOMIC DNA]</scope>
</reference>
<comment type="caution">
    <text evidence="5">The sequence shown here is derived from an EMBL/GenBank/DDBJ whole genome shotgun (WGS) entry which is preliminary data.</text>
</comment>
<dbReference type="SUPFAM" id="SSF54189">
    <property type="entry name" value="Ribosomal proteins S24e, L23 and L15e"/>
    <property type="match status" value="1"/>
</dbReference>
<dbReference type="EMBL" id="MFLA01000047">
    <property type="protein sequence ID" value="OGG57707.1"/>
    <property type="molecule type" value="Genomic_DNA"/>
</dbReference>